<evidence type="ECO:0000313" key="4">
    <source>
        <dbReference type="Proteomes" id="UP001041814"/>
    </source>
</evidence>
<dbReference type="InterPro" id="IPR021136">
    <property type="entry name" value="Flagellar_hook_control-like_C"/>
</dbReference>
<feature type="non-terminal residue" evidence="3">
    <location>
        <position position="1"/>
    </location>
</feature>
<feature type="compositionally biased region" description="Low complexity" evidence="1">
    <location>
        <begin position="154"/>
        <end position="163"/>
    </location>
</feature>
<dbReference type="InterPro" id="IPR038610">
    <property type="entry name" value="FliK-like_C_sf"/>
</dbReference>
<evidence type="ECO:0000259" key="2">
    <source>
        <dbReference type="Pfam" id="PF02120"/>
    </source>
</evidence>
<proteinExistence type="predicted"/>
<dbReference type="Proteomes" id="UP001041814">
    <property type="component" value="Unassembled WGS sequence"/>
</dbReference>
<dbReference type="PANTHER" id="PTHR37533">
    <property type="entry name" value="FLAGELLAR HOOK-LENGTH CONTROL PROTEIN"/>
    <property type="match status" value="1"/>
</dbReference>
<dbReference type="RefSeq" id="WP_200380188.1">
    <property type="nucleotide sequence ID" value="NZ_NRRU01000145.1"/>
</dbReference>
<evidence type="ECO:0000256" key="1">
    <source>
        <dbReference type="SAM" id="MobiDB-lite"/>
    </source>
</evidence>
<gene>
    <name evidence="3" type="ORF">CKO43_23400</name>
</gene>
<feature type="compositionally biased region" description="Basic and acidic residues" evidence="1">
    <location>
        <begin position="135"/>
        <end position="146"/>
    </location>
</feature>
<organism evidence="3 4">
    <name type="scientific">Rubrivivax gelatinosus</name>
    <name type="common">Rhodocyclus gelatinosus</name>
    <name type="synonym">Rhodopseudomonas gelatinosa</name>
    <dbReference type="NCBI Taxonomy" id="28068"/>
    <lineage>
        <taxon>Bacteria</taxon>
        <taxon>Pseudomonadati</taxon>
        <taxon>Pseudomonadota</taxon>
        <taxon>Betaproteobacteria</taxon>
        <taxon>Burkholderiales</taxon>
        <taxon>Sphaerotilaceae</taxon>
        <taxon>Rubrivivax</taxon>
    </lineage>
</organism>
<accession>A0ABS1E2L0</accession>
<feature type="region of interest" description="Disordered" evidence="1">
    <location>
        <begin position="120"/>
        <end position="163"/>
    </location>
</feature>
<keyword evidence="4" id="KW-1185">Reference proteome</keyword>
<feature type="region of interest" description="Disordered" evidence="1">
    <location>
        <begin position="1"/>
        <end position="34"/>
    </location>
</feature>
<dbReference type="PANTHER" id="PTHR37533:SF2">
    <property type="entry name" value="FLAGELLAR HOOK-LENGTH CONTROL PROTEIN"/>
    <property type="match status" value="1"/>
</dbReference>
<feature type="domain" description="Flagellar hook-length control protein-like C-terminal" evidence="2">
    <location>
        <begin position="56"/>
        <end position="135"/>
    </location>
</feature>
<comment type="caution">
    <text evidence="3">The sequence shown here is derived from an EMBL/GenBank/DDBJ whole genome shotgun (WGS) entry which is preliminary data.</text>
</comment>
<dbReference type="Pfam" id="PF02120">
    <property type="entry name" value="Flg_hook"/>
    <property type="match status" value="1"/>
</dbReference>
<dbReference type="CDD" id="cd17470">
    <property type="entry name" value="T3SS_Flik_C"/>
    <property type="match status" value="1"/>
</dbReference>
<dbReference type="EMBL" id="NRRU01000145">
    <property type="protein sequence ID" value="MBK1715700.1"/>
    <property type="molecule type" value="Genomic_DNA"/>
</dbReference>
<dbReference type="Gene3D" id="3.30.750.140">
    <property type="match status" value="1"/>
</dbReference>
<dbReference type="InterPro" id="IPR052563">
    <property type="entry name" value="FliK"/>
</dbReference>
<evidence type="ECO:0000313" key="3">
    <source>
        <dbReference type="EMBL" id="MBK1715700.1"/>
    </source>
</evidence>
<name>A0ABS1E2L0_RUBGE</name>
<reference evidence="3" key="1">
    <citation type="submission" date="2017-08" db="EMBL/GenBank/DDBJ databases">
        <authorList>
            <person name="Imhoff J.F."/>
            <person name="Rahn T."/>
            <person name="Kuenzel S."/>
            <person name="Neulinger S.C."/>
        </authorList>
    </citation>
    <scope>NUCLEOTIDE SEQUENCE</scope>
    <source>
        <strain evidence="3">IM 151</strain>
    </source>
</reference>
<reference evidence="3" key="2">
    <citation type="journal article" date="2020" name="Microorganisms">
        <title>Osmotic Adaptation and Compatible Solute Biosynthesis of Phototrophic Bacteria as Revealed from Genome Analyses.</title>
        <authorList>
            <person name="Imhoff J.F."/>
            <person name="Rahn T."/>
            <person name="Kunzel S."/>
            <person name="Keller A."/>
            <person name="Neulinger S.C."/>
        </authorList>
    </citation>
    <scope>NUCLEOTIDE SEQUENCE</scope>
    <source>
        <strain evidence="3">IM 151</strain>
    </source>
</reference>
<sequence>RRPAWRRQPAADAAAVPASAHATPATPAAPAEAGPALKLPAATTAWRQPLLQALGERLRLQVGGGAEQATIRLDPPLLGSIEIVVRHEAGAVQVHLSASHPDVQRQLQQLGEPLRHELAQRQGGEVSVEVARQGADADGRQRREPPAEAEAEVGRALAEADAEAGATPFTFRSRFAA</sequence>
<protein>
    <recommendedName>
        <fullName evidence="2">Flagellar hook-length control protein-like C-terminal domain-containing protein</fullName>
    </recommendedName>
</protein>